<evidence type="ECO:0000313" key="2">
    <source>
        <dbReference type="Proteomes" id="UP000001357"/>
    </source>
</evidence>
<dbReference type="GeneID" id="5894204"/>
<name>A9V8D6_MONBE</name>
<protein>
    <recommendedName>
        <fullName evidence="3">DDE Tnp4 domain-containing protein</fullName>
    </recommendedName>
</protein>
<dbReference type="Proteomes" id="UP000001357">
    <property type="component" value="Unassembled WGS sequence"/>
</dbReference>
<keyword evidence="2" id="KW-1185">Reference proteome</keyword>
<sequence>MVRPHGKVVLREQLKKDKRFTASQRRAAFAQTDRYALECRAFIMAVGRRRVEADARRGVPWPVCAAMLRHLWVQQEVARRLLSLVVLQPPCRVVLNGQPHVPFDSFSTSEWQDNFGLTGLDQLDRLAAVLPFEDGHFIVPTREALLAFFAVFHRPGRQSVEGLQRLRVSWSASKISIVVRSFSKELVQTFHSRILFDKRYFTRSWRQLAKIAVARKFSDLEGIFAVIHRTGQSIARASGDTDVQQSLYSSIDSRHELRYQAIVTPNGLITSFYGPFEGLLARLESMIPVGENCKLLDDQAYEESRLLTKPRQRGTAHDDDAASRMLGRARIACERAIGANDHGVESRFEGLHQPQYMRVQQRPVLSNMLLCDEHTNPVHNYFDRVMPVPTLAEYMSAEASSSS</sequence>
<evidence type="ECO:0000313" key="1">
    <source>
        <dbReference type="EMBL" id="EDQ86322.1"/>
    </source>
</evidence>
<reference evidence="1 2" key="1">
    <citation type="journal article" date="2008" name="Nature">
        <title>The genome of the choanoflagellate Monosiga brevicollis and the origin of metazoans.</title>
        <authorList>
            <consortium name="JGI Sequencing"/>
            <person name="King N."/>
            <person name="Westbrook M.J."/>
            <person name="Young S.L."/>
            <person name="Kuo A."/>
            <person name="Abedin M."/>
            <person name="Chapman J."/>
            <person name="Fairclough S."/>
            <person name="Hellsten U."/>
            <person name="Isogai Y."/>
            <person name="Letunic I."/>
            <person name="Marr M."/>
            <person name="Pincus D."/>
            <person name="Putnam N."/>
            <person name="Rokas A."/>
            <person name="Wright K.J."/>
            <person name="Zuzow R."/>
            <person name="Dirks W."/>
            <person name="Good M."/>
            <person name="Goodstein D."/>
            <person name="Lemons D."/>
            <person name="Li W."/>
            <person name="Lyons J.B."/>
            <person name="Morris A."/>
            <person name="Nichols S."/>
            <person name="Richter D.J."/>
            <person name="Salamov A."/>
            <person name="Bork P."/>
            <person name="Lim W.A."/>
            <person name="Manning G."/>
            <person name="Miller W.T."/>
            <person name="McGinnis W."/>
            <person name="Shapiro H."/>
            <person name="Tjian R."/>
            <person name="Grigoriev I.V."/>
            <person name="Rokhsar D."/>
        </authorList>
    </citation>
    <scope>NUCLEOTIDE SEQUENCE [LARGE SCALE GENOMIC DNA]</scope>
    <source>
        <strain evidence="2">MX1 / ATCC 50154</strain>
    </source>
</reference>
<dbReference type="InParanoid" id="A9V8D6"/>
<proteinExistence type="predicted"/>
<organism evidence="1 2">
    <name type="scientific">Monosiga brevicollis</name>
    <name type="common">Choanoflagellate</name>
    <dbReference type="NCBI Taxonomy" id="81824"/>
    <lineage>
        <taxon>Eukaryota</taxon>
        <taxon>Choanoflagellata</taxon>
        <taxon>Craspedida</taxon>
        <taxon>Salpingoecidae</taxon>
        <taxon>Monosiga</taxon>
    </lineage>
</organism>
<accession>A9V8D6</accession>
<evidence type="ECO:0008006" key="3">
    <source>
        <dbReference type="Google" id="ProtNLM"/>
    </source>
</evidence>
<dbReference type="KEGG" id="mbr:MONBRDRAFT_11159"/>
<dbReference type="STRING" id="81824.A9V8D6"/>
<dbReference type="RefSeq" id="XP_001748992.1">
    <property type="nucleotide sequence ID" value="XM_001748940.1"/>
</dbReference>
<dbReference type="EMBL" id="CH991567">
    <property type="protein sequence ID" value="EDQ86322.1"/>
    <property type="molecule type" value="Genomic_DNA"/>
</dbReference>
<gene>
    <name evidence="1" type="ORF">MONBRDRAFT_11159</name>
</gene>
<dbReference type="AlphaFoldDB" id="A9V8D6"/>